<evidence type="ECO:0000256" key="5">
    <source>
        <dbReference type="ARBA" id="ARBA00022496"/>
    </source>
</evidence>
<dbReference type="Pfam" id="PF00593">
    <property type="entry name" value="TonB_dep_Rec_b-barrel"/>
    <property type="match status" value="1"/>
</dbReference>
<evidence type="ECO:0000256" key="3">
    <source>
        <dbReference type="ARBA" id="ARBA00022448"/>
    </source>
</evidence>
<dbReference type="Pfam" id="PF07715">
    <property type="entry name" value="Plug"/>
    <property type="match status" value="1"/>
</dbReference>
<comment type="similarity">
    <text evidence="2 14 15">Belongs to the TonB-dependent receptor family.</text>
</comment>
<evidence type="ECO:0000259" key="17">
    <source>
        <dbReference type="Pfam" id="PF00593"/>
    </source>
</evidence>
<dbReference type="SUPFAM" id="SSF49452">
    <property type="entry name" value="Starch-binding domain-like"/>
    <property type="match status" value="1"/>
</dbReference>
<dbReference type="InterPro" id="IPR010105">
    <property type="entry name" value="TonB_sidphr_rcpt"/>
</dbReference>
<protein>
    <submittedName>
        <fullName evidence="19">TonB-dependent receptor</fullName>
    </submittedName>
</protein>
<evidence type="ECO:0000313" key="20">
    <source>
        <dbReference type="Proteomes" id="UP000619078"/>
    </source>
</evidence>
<dbReference type="InterPro" id="IPR039426">
    <property type="entry name" value="TonB-dep_rcpt-like"/>
</dbReference>
<keyword evidence="5" id="KW-0410">Iron transport</keyword>
<keyword evidence="3 14" id="KW-0813">Transport</keyword>
<gene>
    <name evidence="19" type="ORF">IDJ76_13955</name>
</gene>
<keyword evidence="9" id="KW-0406">Ion transport</keyword>
<dbReference type="PANTHER" id="PTHR32552">
    <property type="entry name" value="FERRICHROME IRON RECEPTOR-RELATED"/>
    <property type="match status" value="1"/>
</dbReference>
<evidence type="ECO:0000256" key="10">
    <source>
        <dbReference type="ARBA" id="ARBA00023077"/>
    </source>
</evidence>
<dbReference type="Gene3D" id="2.40.170.20">
    <property type="entry name" value="TonB-dependent receptor, beta-barrel domain"/>
    <property type="match status" value="1"/>
</dbReference>
<dbReference type="NCBIfam" id="TIGR01783">
    <property type="entry name" value="TonB-siderophor"/>
    <property type="match status" value="1"/>
</dbReference>
<dbReference type="InterPro" id="IPR013784">
    <property type="entry name" value="Carb-bd-like_fold"/>
</dbReference>
<evidence type="ECO:0000256" key="12">
    <source>
        <dbReference type="ARBA" id="ARBA00023170"/>
    </source>
</evidence>
<dbReference type="Gene3D" id="2.170.130.10">
    <property type="entry name" value="TonB-dependent receptor, plug domain"/>
    <property type="match status" value="1"/>
</dbReference>
<keyword evidence="6 14" id="KW-0812">Transmembrane</keyword>
<dbReference type="CDD" id="cd01347">
    <property type="entry name" value="ligand_gated_channel"/>
    <property type="match status" value="1"/>
</dbReference>
<dbReference type="Proteomes" id="UP000619078">
    <property type="component" value="Unassembled WGS sequence"/>
</dbReference>
<evidence type="ECO:0000256" key="11">
    <source>
        <dbReference type="ARBA" id="ARBA00023136"/>
    </source>
</evidence>
<evidence type="ECO:0000259" key="18">
    <source>
        <dbReference type="Pfam" id="PF07715"/>
    </source>
</evidence>
<dbReference type="RefSeq" id="WP_191163949.1">
    <property type="nucleotide sequence ID" value="NZ_JACWMX010000005.1"/>
</dbReference>
<evidence type="ECO:0000256" key="16">
    <source>
        <dbReference type="SAM" id="SignalP"/>
    </source>
</evidence>
<evidence type="ECO:0000256" key="4">
    <source>
        <dbReference type="ARBA" id="ARBA00022452"/>
    </source>
</evidence>
<evidence type="ECO:0000256" key="1">
    <source>
        <dbReference type="ARBA" id="ARBA00004571"/>
    </source>
</evidence>
<sequence>MNKIYLILLLNLFCVLIGNQASAQSKYVSLSGNVKTSDGKPASFVSVALAGTNKGTMTDDNGYYLIANIKPGNYTLKVSFVGLKTQERQVNVTAGSKNQVDFSISENASQLNEVVITGSQTLNKPVALGKANIRPLDLPQSTGVISSTVIADQQAIRLGDVVKNVSGVSLTQTRGGVAETFSSRGYSIGVAGSGGSIFKNGIISNTQGFPDASTLESIEVLKGSSALLYGNVSGGVIINLVTKKPRFDWGGSVSMLVGSFNQYKPTVDLYGPISKNLAFRVVATHENADSYRDVVHVNRTYVNPSLLYKIGTKTDILLEGDYLKSNIVPDAGVGVPNNRITITEVPKQPRNRFIYPNWAYNNTEQGSGYLTINHRFTDNWKLTAIGGLQNTKVNGFGVGVPMTIAANGDWTRTLSAVKSAEKDYSAQINLNGAFKTGFLGHQLLFGTDFTRIVAQNNTFKYTSAAGVVGTAYDKINIFDPATFNVRTDIPAIADTALTTTPQNRMGIYAQDLISITSKFKVLAGLRWSYQKAYRTTIFNYDRQQERRGATADKSDNAFSPKLALIYQPVQTTSVYASYTNNFTINSGIDIFGNNLKPSIVNQYEAGVKNEFLNGRLSANLSVYRIRNSNFAQTALVDQNGNPNTNTNIKTLSGETTSDGLEVDLNGSLSKNFYFIAGYGYNYMRYTNTTGVAGSQVEGERLINNPSHTANGSIFYTFDGGSVKGLKIGASAFYTGKRFGGNNNTVGVAPGELNSTRTGVTTANPNGTGKTSSYNALLPLTGFTTVDLSAGYSFKHISLLTKVANIFDTFNYVVHDRYSLNPIPPRMFVATLAYKF</sequence>
<feature type="chain" id="PRO_5036678814" evidence="16">
    <location>
        <begin position="24"/>
        <end position="835"/>
    </location>
</feature>
<feature type="signal peptide" evidence="16">
    <location>
        <begin position="1"/>
        <end position="23"/>
    </location>
</feature>
<reference evidence="19" key="1">
    <citation type="submission" date="2020-09" db="EMBL/GenBank/DDBJ databases">
        <title>Novel species of Mucilaginibacter isolated from a glacier on the Tibetan Plateau.</title>
        <authorList>
            <person name="Liu Q."/>
            <person name="Xin Y.-H."/>
        </authorList>
    </citation>
    <scope>NUCLEOTIDE SEQUENCE</scope>
    <source>
        <strain evidence="19">ZB1P21</strain>
    </source>
</reference>
<keyword evidence="13 14" id="KW-0998">Cell outer membrane</keyword>
<dbReference type="PANTHER" id="PTHR32552:SF68">
    <property type="entry name" value="FERRICHROME OUTER MEMBRANE TRANSPORTER_PHAGE RECEPTOR"/>
    <property type="match status" value="1"/>
</dbReference>
<keyword evidence="7 16" id="KW-0732">Signal</keyword>
<dbReference type="Gene3D" id="2.60.40.1120">
    <property type="entry name" value="Carboxypeptidase-like, regulatory domain"/>
    <property type="match status" value="1"/>
</dbReference>
<dbReference type="PROSITE" id="PS52016">
    <property type="entry name" value="TONB_DEPENDENT_REC_3"/>
    <property type="match status" value="1"/>
</dbReference>
<organism evidence="19 20">
    <name type="scientific">Mucilaginibacter glaciei</name>
    <dbReference type="NCBI Taxonomy" id="2772109"/>
    <lineage>
        <taxon>Bacteria</taxon>
        <taxon>Pseudomonadati</taxon>
        <taxon>Bacteroidota</taxon>
        <taxon>Sphingobacteriia</taxon>
        <taxon>Sphingobacteriales</taxon>
        <taxon>Sphingobacteriaceae</taxon>
        <taxon>Mucilaginibacter</taxon>
    </lineage>
</organism>
<dbReference type="GO" id="GO:0009279">
    <property type="term" value="C:cell outer membrane"/>
    <property type="evidence" value="ECO:0007669"/>
    <property type="project" value="UniProtKB-SubCell"/>
</dbReference>
<dbReference type="EMBL" id="JACWMX010000005">
    <property type="protein sequence ID" value="MBD1394209.1"/>
    <property type="molecule type" value="Genomic_DNA"/>
</dbReference>
<dbReference type="GO" id="GO:0030246">
    <property type="term" value="F:carbohydrate binding"/>
    <property type="evidence" value="ECO:0007669"/>
    <property type="project" value="InterPro"/>
</dbReference>
<dbReference type="SUPFAM" id="SSF56935">
    <property type="entry name" value="Porins"/>
    <property type="match status" value="1"/>
</dbReference>
<dbReference type="InterPro" id="IPR036942">
    <property type="entry name" value="Beta-barrel_TonB_sf"/>
</dbReference>
<keyword evidence="10 15" id="KW-0798">TonB box</keyword>
<keyword evidence="20" id="KW-1185">Reference proteome</keyword>
<feature type="domain" description="TonB-dependent receptor-like beta-barrel" evidence="17">
    <location>
        <begin position="317"/>
        <end position="804"/>
    </location>
</feature>
<keyword evidence="4 14" id="KW-1134">Transmembrane beta strand</keyword>
<comment type="caution">
    <text evidence="19">The sequence shown here is derived from an EMBL/GenBank/DDBJ whole genome shotgun (WGS) entry which is preliminary data.</text>
</comment>
<dbReference type="GO" id="GO:0038023">
    <property type="term" value="F:signaling receptor activity"/>
    <property type="evidence" value="ECO:0007669"/>
    <property type="project" value="InterPro"/>
</dbReference>
<dbReference type="InterPro" id="IPR037066">
    <property type="entry name" value="Plug_dom_sf"/>
</dbReference>
<evidence type="ECO:0000256" key="13">
    <source>
        <dbReference type="ARBA" id="ARBA00023237"/>
    </source>
</evidence>
<dbReference type="InterPro" id="IPR012910">
    <property type="entry name" value="Plug_dom"/>
</dbReference>
<keyword evidence="8" id="KW-0408">Iron</keyword>
<evidence type="ECO:0000313" key="19">
    <source>
        <dbReference type="EMBL" id="MBD1394209.1"/>
    </source>
</evidence>
<evidence type="ECO:0000256" key="14">
    <source>
        <dbReference type="PROSITE-ProRule" id="PRU01360"/>
    </source>
</evidence>
<keyword evidence="11 14" id="KW-0472">Membrane</keyword>
<dbReference type="Pfam" id="PF13715">
    <property type="entry name" value="CarbopepD_reg_2"/>
    <property type="match status" value="1"/>
</dbReference>
<comment type="subcellular location">
    <subcellularLocation>
        <location evidence="1 14">Cell outer membrane</location>
        <topology evidence="1 14">Multi-pass membrane protein</topology>
    </subcellularLocation>
</comment>
<accession>A0A926S3G2</accession>
<dbReference type="InterPro" id="IPR000531">
    <property type="entry name" value="Beta-barrel_TonB"/>
</dbReference>
<evidence type="ECO:0000256" key="8">
    <source>
        <dbReference type="ARBA" id="ARBA00023004"/>
    </source>
</evidence>
<dbReference type="GO" id="GO:0015891">
    <property type="term" value="P:siderophore transport"/>
    <property type="evidence" value="ECO:0007669"/>
    <property type="project" value="InterPro"/>
</dbReference>
<evidence type="ECO:0000256" key="15">
    <source>
        <dbReference type="RuleBase" id="RU003357"/>
    </source>
</evidence>
<dbReference type="GO" id="GO:0015344">
    <property type="term" value="F:siderophore uptake transmembrane transporter activity"/>
    <property type="evidence" value="ECO:0007669"/>
    <property type="project" value="TreeGrafter"/>
</dbReference>
<dbReference type="AlphaFoldDB" id="A0A926S3G2"/>
<evidence type="ECO:0000256" key="2">
    <source>
        <dbReference type="ARBA" id="ARBA00009810"/>
    </source>
</evidence>
<feature type="domain" description="TonB-dependent receptor plug" evidence="18">
    <location>
        <begin position="136"/>
        <end position="236"/>
    </location>
</feature>
<evidence type="ECO:0000256" key="9">
    <source>
        <dbReference type="ARBA" id="ARBA00023065"/>
    </source>
</evidence>
<evidence type="ECO:0000256" key="6">
    <source>
        <dbReference type="ARBA" id="ARBA00022692"/>
    </source>
</evidence>
<evidence type="ECO:0000256" key="7">
    <source>
        <dbReference type="ARBA" id="ARBA00022729"/>
    </source>
</evidence>
<proteinExistence type="inferred from homology"/>
<keyword evidence="12 19" id="KW-0675">Receptor</keyword>
<name>A0A926S3G2_9SPHI</name>